<dbReference type="EMBL" id="KB446555">
    <property type="protein sequence ID" value="EME88806.1"/>
    <property type="molecule type" value="Genomic_DNA"/>
</dbReference>
<evidence type="ECO:0000313" key="3">
    <source>
        <dbReference type="EMBL" id="EME88806.1"/>
    </source>
</evidence>
<evidence type="ECO:0000313" key="4">
    <source>
        <dbReference type="Proteomes" id="UP000016932"/>
    </source>
</evidence>
<sequence>MACNHKLLRKHEQARNLAYRNETTRYWSDFELIHQLRYSSADVGIDLVHLRAILQPTALAIHILPPHELYEHQGISLNAAGQFLGPLVFWWGYHSRERQRLPEYDIPPTVDSFAYQKPDYFLPDGSSGYQYGQQEYPCRSFEPSYNHFPQLVDVNDDLCRFGFNSPLYRTSGSQISPPVSPRDTTSIDSSIWDGNVPQKRRHQSSTVPNRTKKQHVSLPEEDFSHGSSCSLMRWQSRKGTSSSQAHSPSSDASGQSSTDGHRPHYAVERRYRSSLNERYASLARLVAQLETVEICQAVNPDFQLPTKLEIPESGSEKPAGKRQSKTTTLSVAIDTIALLEKACARKAQEWECVASKLNGIVRAMPALMRLTWNNHCLVTWMKIFDTQGVCKRQAKILYPISNEHRRDSHQGMAKHIAFSFSLRKNLRRFSVCTVPSYAHTARTYHTHMTCSLSPQTIEPLRPADWLVSPGRGDSFMTRTRRRSPYLLGEEQTKPFADPAAFRRNSAVHVSKARDALRTRLNFSCPISQRPAGLWGGSMGAMGAMGAISVHRRLLQTSGIHAAHYSLQNRIHEKHARLPCEVTRSKPISHRTEADCRRASPKAEERRSGQGRMFGRLREDRRLYTTQACPRRSVGRCSIEHECFATTGHRTPSARVFLPPCSLVFAATIRRSRTFDTFGSSDASKLSSAQCARDGQIHNCTMMPVMPAMGCREHATIRVQCGVRSHLRNIAMHGRCFNGGEGTRHGKGASALVCAILHAATRLIANTLACSAMAYSQTNALFEAIQQLRSTLTQRSLMRTGNPMLPEAEAGASRFAKTRNPAIVQSLAVGTTQSNQMDRTWGRRLSTHLPQCFFKLHFTSSAGAALVLAPAPPVLVLNSTELHPRTNVSMTPCTQCSRVNYRPTRAGIASPAIQAQPALNHACGGGAKRRRSNFSPSPASHAFTTGPLVPPSHLMTRARLPRQYSQACHGFSPHLIMQHRSSQTLLQAISRRPRSPHYHCSPPTFFSYDTHNKNRKPSSSLTEIWLLGSNRSLASNLDRAER</sequence>
<dbReference type="GO" id="GO:0046983">
    <property type="term" value="F:protein dimerization activity"/>
    <property type="evidence" value="ECO:0007669"/>
    <property type="project" value="InterPro"/>
</dbReference>
<evidence type="ECO:0000256" key="1">
    <source>
        <dbReference type="SAM" id="MobiDB-lite"/>
    </source>
</evidence>
<dbReference type="PROSITE" id="PS50888">
    <property type="entry name" value="BHLH"/>
    <property type="match status" value="1"/>
</dbReference>
<feature type="domain" description="BHLH" evidence="2">
    <location>
        <begin position="259"/>
        <end position="339"/>
    </location>
</feature>
<reference evidence="3 4" key="1">
    <citation type="journal article" date="2012" name="PLoS Pathog.">
        <title>Diverse lifestyles and strategies of plant pathogenesis encoded in the genomes of eighteen Dothideomycetes fungi.</title>
        <authorList>
            <person name="Ohm R.A."/>
            <person name="Feau N."/>
            <person name="Henrissat B."/>
            <person name="Schoch C.L."/>
            <person name="Horwitz B.A."/>
            <person name="Barry K.W."/>
            <person name="Condon B.J."/>
            <person name="Copeland A.C."/>
            <person name="Dhillon B."/>
            <person name="Glaser F."/>
            <person name="Hesse C.N."/>
            <person name="Kosti I."/>
            <person name="LaButti K."/>
            <person name="Lindquist E.A."/>
            <person name="Lucas S."/>
            <person name="Salamov A.A."/>
            <person name="Bradshaw R.E."/>
            <person name="Ciuffetti L."/>
            <person name="Hamelin R.C."/>
            <person name="Kema G.H.J."/>
            <person name="Lawrence C."/>
            <person name="Scott J.A."/>
            <person name="Spatafora J.W."/>
            <person name="Turgeon B.G."/>
            <person name="de Wit P.J.G.M."/>
            <person name="Zhong S."/>
            <person name="Goodwin S.B."/>
            <person name="Grigoriev I.V."/>
        </authorList>
    </citation>
    <scope>NUCLEOTIDE SEQUENCE [LARGE SCALE GENOMIC DNA]</scope>
    <source>
        <strain evidence="3 4">CIRAD86</strain>
    </source>
</reference>
<dbReference type="InterPro" id="IPR036638">
    <property type="entry name" value="HLH_DNA-bd_sf"/>
</dbReference>
<keyword evidence="4" id="KW-1185">Reference proteome</keyword>
<dbReference type="Proteomes" id="UP000016932">
    <property type="component" value="Unassembled WGS sequence"/>
</dbReference>
<name>N1QAE2_PSEFD</name>
<feature type="compositionally biased region" description="Basic and acidic residues" evidence="1">
    <location>
        <begin position="589"/>
        <end position="607"/>
    </location>
</feature>
<feature type="region of interest" description="Disordered" evidence="1">
    <location>
        <begin position="589"/>
        <end position="616"/>
    </location>
</feature>
<protein>
    <recommendedName>
        <fullName evidence="2">BHLH domain-containing protein</fullName>
    </recommendedName>
</protein>
<dbReference type="Pfam" id="PF00010">
    <property type="entry name" value="HLH"/>
    <property type="match status" value="1"/>
</dbReference>
<dbReference type="eggNOG" id="ENOG502RGPM">
    <property type="taxonomic scope" value="Eukaryota"/>
</dbReference>
<gene>
    <name evidence="3" type="ORF">MYCFIDRAFT_170381</name>
</gene>
<feature type="compositionally biased region" description="Polar residues" evidence="1">
    <location>
        <begin position="172"/>
        <end position="189"/>
    </location>
</feature>
<dbReference type="AlphaFoldDB" id="N1QAE2"/>
<feature type="region of interest" description="Disordered" evidence="1">
    <location>
        <begin position="172"/>
        <end position="264"/>
    </location>
</feature>
<feature type="region of interest" description="Disordered" evidence="1">
    <location>
        <begin position="921"/>
        <end position="945"/>
    </location>
</feature>
<dbReference type="KEGG" id="pfj:MYCFIDRAFT_170381"/>
<accession>N1QAE2</accession>
<evidence type="ECO:0000259" key="2">
    <source>
        <dbReference type="PROSITE" id="PS50888"/>
    </source>
</evidence>
<dbReference type="HOGENOM" id="CLU_292582_0_0_1"/>
<feature type="compositionally biased region" description="Low complexity" evidence="1">
    <location>
        <begin position="241"/>
        <end position="253"/>
    </location>
</feature>
<dbReference type="Gene3D" id="4.10.280.10">
    <property type="entry name" value="Helix-loop-helix DNA-binding domain"/>
    <property type="match status" value="1"/>
</dbReference>
<dbReference type="VEuPathDB" id="FungiDB:MYCFIDRAFT_170381"/>
<dbReference type="GeneID" id="19332490"/>
<dbReference type="RefSeq" id="XP_007921695.1">
    <property type="nucleotide sequence ID" value="XM_007923504.1"/>
</dbReference>
<dbReference type="InterPro" id="IPR011598">
    <property type="entry name" value="bHLH_dom"/>
</dbReference>
<proteinExistence type="predicted"/>
<dbReference type="OrthoDB" id="4778783at2759"/>
<dbReference type="SUPFAM" id="SSF47459">
    <property type="entry name" value="HLH, helix-loop-helix DNA-binding domain"/>
    <property type="match status" value="1"/>
</dbReference>
<organism evidence="3 4">
    <name type="scientific">Pseudocercospora fijiensis (strain CIRAD86)</name>
    <name type="common">Black leaf streak disease fungus</name>
    <name type="synonym">Mycosphaerella fijiensis</name>
    <dbReference type="NCBI Taxonomy" id="383855"/>
    <lineage>
        <taxon>Eukaryota</taxon>
        <taxon>Fungi</taxon>
        <taxon>Dikarya</taxon>
        <taxon>Ascomycota</taxon>
        <taxon>Pezizomycotina</taxon>
        <taxon>Dothideomycetes</taxon>
        <taxon>Dothideomycetidae</taxon>
        <taxon>Mycosphaerellales</taxon>
        <taxon>Mycosphaerellaceae</taxon>
        <taxon>Pseudocercospora</taxon>
    </lineage>
</organism>